<dbReference type="EMBL" id="BGPR01008196">
    <property type="protein sequence ID" value="GBN32174.1"/>
    <property type="molecule type" value="Genomic_DNA"/>
</dbReference>
<evidence type="ECO:0000313" key="2">
    <source>
        <dbReference type="EMBL" id="GBN32174.1"/>
    </source>
</evidence>
<feature type="chain" id="PRO_5021266350" evidence="1">
    <location>
        <begin position="19"/>
        <end position="107"/>
    </location>
</feature>
<feature type="signal peptide" evidence="1">
    <location>
        <begin position="1"/>
        <end position="18"/>
    </location>
</feature>
<evidence type="ECO:0000313" key="3">
    <source>
        <dbReference type="Proteomes" id="UP000499080"/>
    </source>
</evidence>
<sequence>MRSLMLLCAFWLFAIVQSQMFNPENFKNQYKCLTYMNCFSDGPMARKMESCLDLLKPEDLKLALEHIERNYYKFENHTVPGALSEYCNIGGDEQVISSLFLLYVVFL</sequence>
<accession>A0A4Y2N0M0</accession>
<dbReference type="Proteomes" id="UP000499080">
    <property type="component" value="Unassembled WGS sequence"/>
</dbReference>
<keyword evidence="3" id="KW-1185">Reference proteome</keyword>
<gene>
    <name evidence="2" type="ORF">AVEN_50762_1</name>
</gene>
<reference evidence="2 3" key="1">
    <citation type="journal article" date="2019" name="Sci. Rep.">
        <title>Orb-weaving spider Araneus ventricosus genome elucidates the spidroin gene catalogue.</title>
        <authorList>
            <person name="Kono N."/>
            <person name="Nakamura H."/>
            <person name="Ohtoshi R."/>
            <person name="Moran D.A.P."/>
            <person name="Shinohara A."/>
            <person name="Yoshida Y."/>
            <person name="Fujiwara M."/>
            <person name="Mori M."/>
            <person name="Tomita M."/>
            <person name="Arakawa K."/>
        </authorList>
    </citation>
    <scope>NUCLEOTIDE SEQUENCE [LARGE SCALE GENOMIC DNA]</scope>
</reference>
<name>A0A4Y2N0M0_ARAVE</name>
<protein>
    <submittedName>
        <fullName evidence="2">Uncharacterized protein</fullName>
    </submittedName>
</protein>
<proteinExistence type="predicted"/>
<keyword evidence="1" id="KW-0732">Signal</keyword>
<dbReference type="AlphaFoldDB" id="A0A4Y2N0M0"/>
<organism evidence="2 3">
    <name type="scientific">Araneus ventricosus</name>
    <name type="common">Orbweaver spider</name>
    <name type="synonym">Epeira ventricosa</name>
    <dbReference type="NCBI Taxonomy" id="182803"/>
    <lineage>
        <taxon>Eukaryota</taxon>
        <taxon>Metazoa</taxon>
        <taxon>Ecdysozoa</taxon>
        <taxon>Arthropoda</taxon>
        <taxon>Chelicerata</taxon>
        <taxon>Arachnida</taxon>
        <taxon>Araneae</taxon>
        <taxon>Araneomorphae</taxon>
        <taxon>Entelegynae</taxon>
        <taxon>Araneoidea</taxon>
        <taxon>Araneidae</taxon>
        <taxon>Araneus</taxon>
    </lineage>
</organism>
<evidence type="ECO:0000256" key="1">
    <source>
        <dbReference type="SAM" id="SignalP"/>
    </source>
</evidence>
<comment type="caution">
    <text evidence="2">The sequence shown here is derived from an EMBL/GenBank/DDBJ whole genome shotgun (WGS) entry which is preliminary data.</text>
</comment>